<evidence type="ECO:0000313" key="2">
    <source>
        <dbReference type="Proteomes" id="UP000054516"/>
    </source>
</evidence>
<dbReference type="OrthoDB" id="4754706at2759"/>
<reference evidence="1" key="1">
    <citation type="submission" date="2016-03" db="EMBL/GenBank/DDBJ databases">
        <title>Draft genome sequence of Rosellinia necatrix.</title>
        <authorList>
            <person name="Kanematsu S."/>
        </authorList>
    </citation>
    <scope>NUCLEOTIDE SEQUENCE [LARGE SCALE GENOMIC DNA]</scope>
    <source>
        <strain evidence="1">W97</strain>
    </source>
</reference>
<evidence type="ECO:0000313" key="1">
    <source>
        <dbReference type="EMBL" id="GAW26228.1"/>
    </source>
</evidence>
<gene>
    <name evidence="1" type="ORF">SAMD00023353_2500250</name>
</gene>
<name>A0A1S8A7Z8_ROSNE</name>
<accession>A0A1S8A7Z8</accession>
<dbReference type="Proteomes" id="UP000054516">
    <property type="component" value="Unassembled WGS sequence"/>
</dbReference>
<organism evidence="1">
    <name type="scientific">Rosellinia necatrix</name>
    <name type="common">White root-rot fungus</name>
    <dbReference type="NCBI Taxonomy" id="77044"/>
    <lineage>
        <taxon>Eukaryota</taxon>
        <taxon>Fungi</taxon>
        <taxon>Dikarya</taxon>
        <taxon>Ascomycota</taxon>
        <taxon>Pezizomycotina</taxon>
        <taxon>Sordariomycetes</taxon>
        <taxon>Xylariomycetidae</taxon>
        <taxon>Xylariales</taxon>
        <taxon>Xylariaceae</taxon>
        <taxon>Rosellinia</taxon>
    </lineage>
</organism>
<protein>
    <submittedName>
        <fullName evidence="1">Uncharacterized protein</fullName>
    </submittedName>
</protein>
<proteinExistence type="predicted"/>
<dbReference type="EMBL" id="DF977470">
    <property type="protein sequence ID" value="GAW26228.1"/>
    <property type="molecule type" value="Genomic_DNA"/>
</dbReference>
<sequence length="207" mass="23839">MSPSRDDPHLADIFYRRVRLHEPDIVAIKAVSAQEHHTIYGVKELLRNADDEINVIADVIAETQIDAPSSDAVLTVNGYANKEFFKDALMKIDSDNWKSTLQVMLRDGAYIYKAVHQQETVGVAIIIRLSREFSTTTQLPRESSPREVPFPDRFNPKEVKAYAKCRDKDREFMRQLCGHLNSHLRYHGIGKLWGEHPRRCYYLGDVI</sequence>
<dbReference type="AlphaFoldDB" id="A0A1S8A7Z8"/>
<keyword evidence="2" id="KW-1185">Reference proteome</keyword>